<evidence type="ECO:0000313" key="8">
    <source>
        <dbReference type="EMBL" id="MEX3738122.1"/>
    </source>
</evidence>
<proteinExistence type="inferred from homology"/>
<comment type="catalytic activity">
    <reaction evidence="1">
        <text>Hydrolysis of terminal non-reducing N-acetyl-D-hexosamine residues in N-acetyl-beta-D-hexosaminides.</text>
        <dbReference type="EC" id="3.2.1.52"/>
    </reaction>
</comment>
<dbReference type="EMBL" id="JBDLOU010000011">
    <property type="protein sequence ID" value="MEX3738122.1"/>
    <property type="molecule type" value="Genomic_DNA"/>
</dbReference>
<keyword evidence="5" id="KW-0326">Glycosidase</keyword>
<dbReference type="InterPro" id="IPR036962">
    <property type="entry name" value="Glyco_hydro_3_N_sf"/>
</dbReference>
<dbReference type="InterPro" id="IPR001764">
    <property type="entry name" value="Glyco_hydro_3_N"/>
</dbReference>
<reference evidence="8 9" key="1">
    <citation type="submission" date="2024-04" db="EMBL/GenBank/DDBJ databases">
        <title>Genomic Markers of Mycobacteria.</title>
        <authorList>
            <person name="Soliman M.S."/>
            <person name="Elkholy A."/>
            <person name="Soliman N.S."/>
            <person name="Abbas A."/>
            <person name="Khayrat S."/>
            <person name="Shawky S."/>
        </authorList>
    </citation>
    <scope>NUCLEOTIDE SEQUENCE [LARGE SCALE GENOMIC DNA]</scope>
    <source>
        <strain evidence="8 9">Egy-CU-AM5</strain>
    </source>
</reference>
<keyword evidence="4 8" id="KW-0378">Hydrolase</keyword>
<dbReference type="EC" id="3.2.1.52" evidence="3"/>
<dbReference type="RefSeq" id="WP_368572714.1">
    <property type="nucleotide sequence ID" value="NZ_JBDLOU010000011.1"/>
</dbReference>
<evidence type="ECO:0000256" key="2">
    <source>
        <dbReference type="ARBA" id="ARBA00005336"/>
    </source>
</evidence>
<evidence type="ECO:0000256" key="4">
    <source>
        <dbReference type="ARBA" id="ARBA00022801"/>
    </source>
</evidence>
<comment type="caution">
    <text evidence="8">The sequence shown here is derived from an EMBL/GenBank/DDBJ whole genome shotgun (WGS) entry which is preliminary data.</text>
</comment>
<dbReference type="GO" id="GO:0016787">
    <property type="term" value="F:hydrolase activity"/>
    <property type="evidence" value="ECO:0007669"/>
    <property type="project" value="UniProtKB-KW"/>
</dbReference>
<keyword evidence="6" id="KW-0732">Signal</keyword>
<sequence length="379" mass="38937">MASPRLVATFAALSGLLLACSPSTPAPESQSSETKPLSTHAPLPAAPVCDLAALSPRDKLAQLLTVGIKDAADARSVVSEQHVGGIMIGSWTDLSMLSDGSLPDISAAGPLPIAVTVDEEGGRVSRLASLIGEQPSARVLAQTKSVDEVYGIALERGKKMRDLGITVDFAPVVDVTSDADDTVIGDRSFGDDPAKVTEYAGAYARGLREAGVLPVLKHFPGHGHGSGDSHTAGVVTTPPLAELQNNDLVPYRTLTTQAPVAVMVGHLEVPGLTGTDPASLSPAAYDLLRSGNYGGPAFNGVIYTDDLSSMAAINQRYGVAAAVLKALQAGADNALWITTDEVPAVLDGLEKALADGQLNQAAVDAAVQRNIDAKGGVHC</sequence>
<evidence type="ECO:0000256" key="1">
    <source>
        <dbReference type="ARBA" id="ARBA00001231"/>
    </source>
</evidence>
<evidence type="ECO:0000256" key="5">
    <source>
        <dbReference type="ARBA" id="ARBA00023295"/>
    </source>
</evidence>
<keyword evidence="9" id="KW-1185">Reference proteome</keyword>
<dbReference type="Pfam" id="PF00933">
    <property type="entry name" value="Glyco_hydro_3"/>
    <property type="match status" value="1"/>
</dbReference>
<feature type="domain" description="Glycoside hydrolase family 3 N-terminal" evidence="7">
    <location>
        <begin position="57"/>
        <end position="369"/>
    </location>
</feature>
<feature type="chain" id="PRO_5046711435" description="beta-N-acetylhexosaminidase" evidence="6">
    <location>
        <begin position="27"/>
        <end position="379"/>
    </location>
</feature>
<organism evidence="8 9">
    <name type="scientific">Mycolicibacterium porcinum</name>
    <dbReference type="NCBI Taxonomy" id="39693"/>
    <lineage>
        <taxon>Bacteria</taxon>
        <taxon>Bacillati</taxon>
        <taxon>Actinomycetota</taxon>
        <taxon>Actinomycetes</taxon>
        <taxon>Mycobacteriales</taxon>
        <taxon>Mycobacteriaceae</taxon>
        <taxon>Mycolicibacterium</taxon>
    </lineage>
</organism>
<dbReference type="Proteomes" id="UP001558474">
    <property type="component" value="Unassembled WGS sequence"/>
</dbReference>
<dbReference type="InterPro" id="IPR050226">
    <property type="entry name" value="NagZ_Beta-hexosaminidase"/>
</dbReference>
<evidence type="ECO:0000256" key="3">
    <source>
        <dbReference type="ARBA" id="ARBA00012663"/>
    </source>
</evidence>
<evidence type="ECO:0000259" key="7">
    <source>
        <dbReference type="Pfam" id="PF00933"/>
    </source>
</evidence>
<accession>A0ABV3V9U8</accession>
<dbReference type="PANTHER" id="PTHR30480:SF13">
    <property type="entry name" value="BETA-HEXOSAMINIDASE"/>
    <property type="match status" value="1"/>
</dbReference>
<evidence type="ECO:0000256" key="6">
    <source>
        <dbReference type="SAM" id="SignalP"/>
    </source>
</evidence>
<name>A0ABV3V9U8_9MYCO</name>
<comment type="similarity">
    <text evidence="2">Belongs to the glycosyl hydrolase 3 family.</text>
</comment>
<dbReference type="Gene3D" id="3.20.20.300">
    <property type="entry name" value="Glycoside hydrolase, family 3, N-terminal domain"/>
    <property type="match status" value="1"/>
</dbReference>
<dbReference type="InterPro" id="IPR017853">
    <property type="entry name" value="GH"/>
</dbReference>
<evidence type="ECO:0000313" key="9">
    <source>
        <dbReference type="Proteomes" id="UP001558474"/>
    </source>
</evidence>
<dbReference type="SUPFAM" id="SSF51445">
    <property type="entry name" value="(Trans)glycosidases"/>
    <property type="match status" value="1"/>
</dbReference>
<dbReference type="PROSITE" id="PS51257">
    <property type="entry name" value="PROKAR_LIPOPROTEIN"/>
    <property type="match status" value="1"/>
</dbReference>
<protein>
    <recommendedName>
        <fullName evidence="3">beta-N-acetylhexosaminidase</fullName>
        <ecNumber evidence="3">3.2.1.52</ecNumber>
    </recommendedName>
</protein>
<gene>
    <name evidence="8" type="ORF">ABFW12_07715</name>
</gene>
<feature type="signal peptide" evidence="6">
    <location>
        <begin position="1"/>
        <end position="26"/>
    </location>
</feature>
<dbReference type="PANTHER" id="PTHR30480">
    <property type="entry name" value="BETA-HEXOSAMINIDASE-RELATED"/>
    <property type="match status" value="1"/>
</dbReference>